<evidence type="ECO:0000313" key="1">
    <source>
        <dbReference type="EMBL" id="SHH60025.1"/>
    </source>
</evidence>
<keyword evidence="2" id="KW-1185">Reference proteome</keyword>
<sequence>MSPDRSPKKNRLKRLNIAFALLSITVLLFLLLAPEETTTPLPVDEIHLPFHRITDKKEAETHCQRCHGPTGEAPLPDDHPPPYRCLFCHKRDG</sequence>
<dbReference type="SUPFAM" id="SSF48695">
    <property type="entry name" value="Multiheme cytochromes"/>
    <property type="match status" value="1"/>
</dbReference>
<protein>
    <submittedName>
        <fullName evidence="1">Uncharacterized protein</fullName>
    </submittedName>
</protein>
<accession>A0A1M5UAF2</accession>
<reference evidence="1 2" key="1">
    <citation type="submission" date="2016-11" db="EMBL/GenBank/DDBJ databases">
        <authorList>
            <person name="Jaros S."/>
            <person name="Januszkiewicz K."/>
            <person name="Wedrychowicz H."/>
        </authorList>
    </citation>
    <scope>NUCLEOTIDE SEQUENCE [LARGE SCALE GENOMIC DNA]</scope>
    <source>
        <strain evidence="1 2">DSM 9705</strain>
    </source>
</reference>
<gene>
    <name evidence="1" type="ORF">SAMN02745124_01106</name>
</gene>
<dbReference type="Proteomes" id="UP000184139">
    <property type="component" value="Unassembled WGS sequence"/>
</dbReference>
<dbReference type="Gene3D" id="1.10.1130.20">
    <property type="match status" value="1"/>
</dbReference>
<dbReference type="InterPro" id="IPR036280">
    <property type="entry name" value="Multihaem_cyt_sf"/>
</dbReference>
<evidence type="ECO:0000313" key="2">
    <source>
        <dbReference type="Proteomes" id="UP000184139"/>
    </source>
</evidence>
<dbReference type="AlphaFoldDB" id="A0A1M5UAF2"/>
<name>A0A1M5UAF2_9BACT</name>
<dbReference type="EMBL" id="FQXS01000004">
    <property type="protein sequence ID" value="SHH60025.1"/>
    <property type="molecule type" value="Genomic_DNA"/>
</dbReference>
<proteinExistence type="predicted"/>
<dbReference type="RefSeq" id="WP_167369256.1">
    <property type="nucleotide sequence ID" value="NZ_FQXS01000004.1"/>
</dbReference>
<organism evidence="1 2">
    <name type="scientific">Desulfofustis glycolicus DSM 9705</name>
    <dbReference type="NCBI Taxonomy" id="1121409"/>
    <lineage>
        <taxon>Bacteria</taxon>
        <taxon>Pseudomonadati</taxon>
        <taxon>Thermodesulfobacteriota</taxon>
        <taxon>Desulfobulbia</taxon>
        <taxon>Desulfobulbales</taxon>
        <taxon>Desulfocapsaceae</taxon>
        <taxon>Desulfofustis</taxon>
    </lineage>
</organism>